<dbReference type="GO" id="GO:0016020">
    <property type="term" value="C:membrane"/>
    <property type="evidence" value="ECO:0007669"/>
    <property type="project" value="UniProtKB-SubCell"/>
</dbReference>
<evidence type="ECO:0000313" key="8">
    <source>
        <dbReference type="Proteomes" id="UP000029108"/>
    </source>
</evidence>
<comment type="caution">
    <text evidence="7">The sequence shown here is derived from an EMBL/GenBank/DDBJ whole genome shotgun (WGS) entry which is preliminary data.</text>
</comment>
<dbReference type="Pfam" id="PF01061">
    <property type="entry name" value="ABC2_membrane"/>
    <property type="match status" value="1"/>
</dbReference>
<feature type="transmembrane region" description="Helical" evidence="5">
    <location>
        <begin position="132"/>
        <end position="154"/>
    </location>
</feature>
<gene>
    <name evidence="7" type="ORF">BBIA_2590</name>
</gene>
<name>A0A086Z661_9BIFI</name>
<proteinExistence type="predicted"/>
<comment type="subcellular location">
    <subcellularLocation>
        <location evidence="1">Membrane</location>
        <topology evidence="1">Multi-pass membrane protein</topology>
    </subcellularLocation>
</comment>
<dbReference type="eggNOG" id="COG0842">
    <property type="taxonomic scope" value="Bacteria"/>
</dbReference>
<organism evidence="7 8">
    <name type="scientific">Bifidobacterium biavatii DSM 23969</name>
    <dbReference type="NCBI Taxonomy" id="1437608"/>
    <lineage>
        <taxon>Bacteria</taxon>
        <taxon>Bacillati</taxon>
        <taxon>Actinomycetota</taxon>
        <taxon>Actinomycetes</taxon>
        <taxon>Bifidobacteriales</taxon>
        <taxon>Bifidobacteriaceae</taxon>
        <taxon>Bifidobacterium</taxon>
    </lineage>
</organism>
<keyword evidence="3 5" id="KW-1133">Transmembrane helix</keyword>
<keyword evidence="4 5" id="KW-0472">Membrane</keyword>
<dbReference type="EMBL" id="JGYN01000053">
    <property type="protein sequence ID" value="KFI42011.1"/>
    <property type="molecule type" value="Genomic_DNA"/>
</dbReference>
<feature type="transmembrane region" description="Helical" evidence="5">
    <location>
        <begin position="166"/>
        <end position="187"/>
    </location>
</feature>
<evidence type="ECO:0000256" key="2">
    <source>
        <dbReference type="ARBA" id="ARBA00022692"/>
    </source>
</evidence>
<accession>A0A086Z661</accession>
<dbReference type="Proteomes" id="UP000029108">
    <property type="component" value="Unassembled WGS sequence"/>
</dbReference>
<dbReference type="OrthoDB" id="2166220at2"/>
<feature type="transmembrane region" description="Helical" evidence="5">
    <location>
        <begin position="207"/>
        <end position="232"/>
    </location>
</feature>
<reference evidence="7 8" key="1">
    <citation type="submission" date="2014-03" db="EMBL/GenBank/DDBJ databases">
        <title>Genomics of Bifidobacteria.</title>
        <authorList>
            <person name="Ventura M."/>
            <person name="Milani C."/>
            <person name="Lugli G.A."/>
        </authorList>
    </citation>
    <scope>NUCLEOTIDE SEQUENCE [LARGE SCALE GENOMIC DNA]</scope>
    <source>
        <strain evidence="7 8">DSM 23969</strain>
    </source>
</reference>
<feature type="transmembrane region" description="Helical" evidence="5">
    <location>
        <begin position="51"/>
        <end position="70"/>
    </location>
</feature>
<evidence type="ECO:0000256" key="4">
    <source>
        <dbReference type="ARBA" id="ARBA00023136"/>
    </source>
</evidence>
<feature type="domain" description="ABC-2 type transporter transmembrane" evidence="6">
    <location>
        <begin position="55"/>
        <end position="202"/>
    </location>
</feature>
<dbReference type="InterPro" id="IPR013525">
    <property type="entry name" value="ABC2_TM"/>
</dbReference>
<dbReference type="RefSeq" id="WP_033493970.1">
    <property type="nucleotide sequence ID" value="NZ_JDUU01000011.1"/>
</dbReference>
<sequence length="250" mass="26881">MADMIRMTWFHMRTLWATSFFLETAIGAPLSFILLKLIAAQWRIGQSLWLDASVSGLWATTTLAVGIIGFQRFQGVLQYLAASVMQPWRVFLPLVSAASLIGIIGVPVSFAVIGITAVLTGGPMPMVTSVQFVGYLLAVVACCSSAMLLASVFVLSRMATAFEPLILIPVWLLCGIVIPVDMMPVPVRLVSFLHPLTSAVWIARQPSMGWTCWVGIAGCLALSAVYAAASLVGLRVALRRARVEGTLDLA</sequence>
<evidence type="ECO:0000313" key="7">
    <source>
        <dbReference type="EMBL" id="KFI42011.1"/>
    </source>
</evidence>
<dbReference type="AlphaFoldDB" id="A0A086Z661"/>
<evidence type="ECO:0000256" key="3">
    <source>
        <dbReference type="ARBA" id="ARBA00022989"/>
    </source>
</evidence>
<evidence type="ECO:0000256" key="5">
    <source>
        <dbReference type="SAM" id="Phobius"/>
    </source>
</evidence>
<dbReference type="GO" id="GO:0140359">
    <property type="term" value="F:ABC-type transporter activity"/>
    <property type="evidence" value="ECO:0007669"/>
    <property type="project" value="InterPro"/>
</dbReference>
<keyword evidence="2 5" id="KW-0812">Transmembrane</keyword>
<keyword evidence="8" id="KW-1185">Reference proteome</keyword>
<feature type="transmembrane region" description="Helical" evidence="5">
    <location>
        <begin position="91"/>
        <end position="120"/>
    </location>
</feature>
<protein>
    <submittedName>
        <fullName evidence="7">ABC transporter</fullName>
    </submittedName>
</protein>
<evidence type="ECO:0000259" key="6">
    <source>
        <dbReference type="Pfam" id="PF01061"/>
    </source>
</evidence>
<dbReference type="STRING" id="1437608.GCA_000771645_00396"/>
<evidence type="ECO:0000256" key="1">
    <source>
        <dbReference type="ARBA" id="ARBA00004141"/>
    </source>
</evidence>